<evidence type="ECO:0000313" key="1">
    <source>
        <dbReference type="EMBL" id="KAI8573122.1"/>
    </source>
</evidence>
<protein>
    <submittedName>
        <fullName evidence="1">Uncharacterized protein</fullName>
    </submittedName>
</protein>
<dbReference type="Proteomes" id="UP001062846">
    <property type="component" value="Chromosome 1"/>
</dbReference>
<sequence length="215" mass="23482">MLVVDNAGGVPLQLMVVVWCGVVVDEEREWGDKAGWELGTDEGEARGRGFNGGGVVASCGVSSFYKIGRPPAEKIEKYAMLSHLSASLSHSSPSLSSTALRFRPLFPKSPPSRLPLLSKSLANFHFHPSNIHTSRPRPSPFCGVLSGSSMESPSVESISDELKKQSLGPDEVRLNLEDLRWDNSFVRELPGDPKTLNIPRQVDFVSLLGMYAYIL</sequence>
<keyword evidence="2" id="KW-1185">Reference proteome</keyword>
<dbReference type="EMBL" id="CM046388">
    <property type="protein sequence ID" value="KAI8573122.1"/>
    <property type="molecule type" value="Genomic_DNA"/>
</dbReference>
<gene>
    <name evidence="1" type="ORF">RHMOL_Rhmol01G0254000</name>
</gene>
<evidence type="ECO:0000313" key="2">
    <source>
        <dbReference type="Proteomes" id="UP001062846"/>
    </source>
</evidence>
<reference evidence="1" key="1">
    <citation type="submission" date="2022-02" db="EMBL/GenBank/DDBJ databases">
        <title>Plant Genome Project.</title>
        <authorList>
            <person name="Zhang R.-G."/>
        </authorList>
    </citation>
    <scope>NUCLEOTIDE SEQUENCE</scope>
    <source>
        <strain evidence="1">AT1</strain>
    </source>
</reference>
<comment type="caution">
    <text evidence="1">The sequence shown here is derived from an EMBL/GenBank/DDBJ whole genome shotgun (WGS) entry which is preliminary data.</text>
</comment>
<accession>A0ACC0Q7B6</accession>
<proteinExistence type="predicted"/>
<name>A0ACC0Q7B6_RHOML</name>
<organism evidence="1 2">
    <name type="scientific">Rhododendron molle</name>
    <name type="common">Chinese azalea</name>
    <name type="synonym">Azalea mollis</name>
    <dbReference type="NCBI Taxonomy" id="49168"/>
    <lineage>
        <taxon>Eukaryota</taxon>
        <taxon>Viridiplantae</taxon>
        <taxon>Streptophyta</taxon>
        <taxon>Embryophyta</taxon>
        <taxon>Tracheophyta</taxon>
        <taxon>Spermatophyta</taxon>
        <taxon>Magnoliopsida</taxon>
        <taxon>eudicotyledons</taxon>
        <taxon>Gunneridae</taxon>
        <taxon>Pentapetalae</taxon>
        <taxon>asterids</taxon>
        <taxon>Ericales</taxon>
        <taxon>Ericaceae</taxon>
        <taxon>Ericoideae</taxon>
        <taxon>Rhodoreae</taxon>
        <taxon>Rhododendron</taxon>
    </lineage>
</organism>